<name>A0ABQ6H7N6_9GAMM</name>
<feature type="transmembrane region" description="Helical" evidence="2">
    <location>
        <begin position="72"/>
        <end position="91"/>
    </location>
</feature>
<dbReference type="Proteomes" id="UP001157134">
    <property type="component" value="Unassembled WGS sequence"/>
</dbReference>
<keyword evidence="2" id="KW-0472">Membrane</keyword>
<organism evidence="3 4">
    <name type="scientific">Thalassotalea loyana</name>
    <dbReference type="NCBI Taxonomy" id="280483"/>
    <lineage>
        <taxon>Bacteria</taxon>
        <taxon>Pseudomonadati</taxon>
        <taxon>Pseudomonadota</taxon>
        <taxon>Gammaproteobacteria</taxon>
        <taxon>Alteromonadales</taxon>
        <taxon>Colwelliaceae</taxon>
        <taxon>Thalassotalea</taxon>
    </lineage>
</organism>
<dbReference type="EMBL" id="BSSV01000001">
    <property type="protein sequence ID" value="GLX84143.1"/>
    <property type="molecule type" value="Genomic_DNA"/>
</dbReference>
<evidence type="ECO:0000313" key="3">
    <source>
        <dbReference type="EMBL" id="GLX84143.1"/>
    </source>
</evidence>
<accession>A0ABQ6H7N6</accession>
<feature type="region of interest" description="Disordered" evidence="1">
    <location>
        <begin position="137"/>
        <end position="169"/>
    </location>
</feature>
<keyword evidence="4" id="KW-1185">Reference proteome</keyword>
<dbReference type="PANTHER" id="PTHR35335">
    <property type="entry name" value="UPF0716 PROTEIN FXSA"/>
    <property type="match status" value="1"/>
</dbReference>
<dbReference type="PANTHER" id="PTHR35335:SF1">
    <property type="entry name" value="UPF0716 PROTEIN FXSA"/>
    <property type="match status" value="1"/>
</dbReference>
<evidence type="ECO:0000256" key="2">
    <source>
        <dbReference type="SAM" id="Phobius"/>
    </source>
</evidence>
<comment type="caution">
    <text evidence="3">The sequence shown here is derived from an EMBL/GenBank/DDBJ whole genome shotgun (WGS) entry which is preliminary data.</text>
</comment>
<dbReference type="InterPro" id="IPR007313">
    <property type="entry name" value="FxsA"/>
</dbReference>
<keyword evidence="2" id="KW-0812">Transmembrane</keyword>
<evidence type="ECO:0000313" key="4">
    <source>
        <dbReference type="Proteomes" id="UP001157134"/>
    </source>
</evidence>
<dbReference type="Pfam" id="PF04186">
    <property type="entry name" value="FxsA"/>
    <property type="match status" value="1"/>
</dbReference>
<dbReference type="NCBIfam" id="NF008528">
    <property type="entry name" value="PRK11463.1-2"/>
    <property type="match status" value="1"/>
</dbReference>
<keyword evidence="2" id="KW-1133">Transmembrane helix</keyword>
<protein>
    <submittedName>
        <fullName evidence="3">Membrane protein</fullName>
    </submittedName>
</protein>
<sequence>MFPVLFLLFVLVPIIEISVLIQVGSVIGTWPTIAIVILTAWLGAKFVKQQGIATLRNVQEKSARGEVPSEEIITGFLLLVAGVVLVTPGFVTDAIGLSLLVPAVRRGLISKVQQQIKVQATRQSGFHAHFHQGNTYEHEPFDQQPFEQGQPNKPPHLGQTIEGEYERKE</sequence>
<dbReference type="RefSeq" id="WP_284295687.1">
    <property type="nucleotide sequence ID" value="NZ_BSSV01000001.1"/>
</dbReference>
<proteinExistence type="predicted"/>
<feature type="transmembrane region" description="Helical" evidence="2">
    <location>
        <begin position="27"/>
        <end position="47"/>
    </location>
</feature>
<gene>
    <name evidence="3" type="primary">fsxA</name>
    <name evidence="3" type="ORF">tloyanaT_03950</name>
</gene>
<evidence type="ECO:0000256" key="1">
    <source>
        <dbReference type="SAM" id="MobiDB-lite"/>
    </source>
</evidence>
<reference evidence="3 4" key="1">
    <citation type="submission" date="2023-03" db="EMBL/GenBank/DDBJ databases">
        <title>Thalassotalea loyana LMG 22536T draft genome sequence.</title>
        <authorList>
            <person name="Sawabe T."/>
        </authorList>
    </citation>
    <scope>NUCLEOTIDE SEQUENCE [LARGE SCALE GENOMIC DNA]</scope>
    <source>
        <strain evidence="3 4">LMG 22536</strain>
    </source>
</reference>